<comment type="caution">
    <text evidence="1">The sequence shown here is derived from an EMBL/GenBank/DDBJ whole genome shotgun (WGS) entry which is preliminary data.</text>
</comment>
<evidence type="ECO:0000313" key="1">
    <source>
        <dbReference type="EMBL" id="MCI11077.1"/>
    </source>
</evidence>
<reference evidence="1 2" key="1">
    <citation type="journal article" date="2018" name="Front. Plant Sci.">
        <title>Red Clover (Trifolium pratense) and Zigzag Clover (T. medium) - A Picture of Genomic Similarities and Differences.</title>
        <authorList>
            <person name="Dluhosova J."/>
            <person name="Istvanek J."/>
            <person name="Nedelnik J."/>
            <person name="Repkova J."/>
        </authorList>
    </citation>
    <scope>NUCLEOTIDE SEQUENCE [LARGE SCALE GENOMIC DNA]</scope>
    <source>
        <strain evidence="2">cv. 10/8</strain>
        <tissue evidence="1">Leaf</tissue>
    </source>
</reference>
<dbReference type="Proteomes" id="UP000265520">
    <property type="component" value="Unassembled WGS sequence"/>
</dbReference>
<dbReference type="AlphaFoldDB" id="A0A392PHF9"/>
<dbReference type="EMBL" id="LXQA010078760">
    <property type="protein sequence ID" value="MCI11077.1"/>
    <property type="molecule type" value="Genomic_DNA"/>
</dbReference>
<name>A0A392PHF9_9FABA</name>
<sequence length="99" mass="10961">MSNAGNLHKVASFLVNNSSSSKREKENVQTPLSSLIYSLQTKAAPLLRSNAPHHVITVDLILTVMIQPHPTSLIHSPGHSKDALIQRSTRLLVKRCHYD</sequence>
<feature type="non-terminal residue" evidence="1">
    <location>
        <position position="99"/>
    </location>
</feature>
<protein>
    <submittedName>
        <fullName evidence="1">Uncharacterized protein</fullName>
    </submittedName>
</protein>
<accession>A0A392PHF9</accession>
<proteinExistence type="predicted"/>
<evidence type="ECO:0000313" key="2">
    <source>
        <dbReference type="Proteomes" id="UP000265520"/>
    </source>
</evidence>
<organism evidence="1 2">
    <name type="scientific">Trifolium medium</name>
    <dbReference type="NCBI Taxonomy" id="97028"/>
    <lineage>
        <taxon>Eukaryota</taxon>
        <taxon>Viridiplantae</taxon>
        <taxon>Streptophyta</taxon>
        <taxon>Embryophyta</taxon>
        <taxon>Tracheophyta</taxon>
        <taxon>Spermatophyta</taxon>
        <taxon>Magnoliopsida</taxon>
        <taxon>eudicotyledons</taxon>
        <taxon>Gunneridae</taxon>
        <taxon>Pentapetalae</taxon>
        <taxon>rosids</taxon>
        <taxon>fabids</taxon>
        <taxon>Fabales</taxon>
        <taxon>Fabaceae</taxon>
        <taxon>Papilionoideae</taxon>
        <taxon>50 kb inversion clade</taxon>
        <taxon>NPAAA clade</taxon>
        <taxon>Hologalegina</taxon>
        <taxon>IRL clade</taxon>
        <taxon>Trifolieae</taxon>
        <taxon>Trifolium</taxon>
    </lineage>
</organism>
<keyword evidence="2" id="KW-1185">Reference proteome</keyword>